<proteinExistence type="predicted"/>
<evidence type="ECO:0000313" key="2">
    <source>
        <dbReference type="EMBL" id="PCS01439.1"/>
    </source>
</evidence>
<sequence>MGHYGVHLDFIAIVGGLAGFIPADNNTTTNSSDQPTKTSASNEYVEQKGEEAATGRMSLVDDAVYRSGSTFLQQKS</sequence>
<evidence type="ECO:0000313" key="3">
    <source>
        <dbReference type="Proteomes" id="UP000218181"/>
    </source>
</evidence>
<gene>
    <name evidence="2" type="ORF">RT41_GL000203</name>
</gene>
<dbReference type="RefSeq" id="WP_054638977.1">
    <property type="nucleotide sequence ID" value="NZ_BBAL01000001.1"/>
</dbReference>
<dbReference type="STRING" id="1291764.GCA_001311235_00292"/>
<organism evidence="2 3">
    <name type="scientific">Lactococcus fujiensis JCM 16395</name>
    <dbReference type="NCBI Taxonomy" id="1291764"/>
    <lineage>
        <taxon>Bacteria</taxon>
        <taxon>Bacillati</taxon>
        <taxon>Bacillota</taxon>
        <taxon>Bacilli</taxon>
        <taxon>Lactobacillales</taxon>
        <taxon>Streptococcaceae</taxon>
        <taxon>Lactococcus</taxon>
    </lineage>
</organism>
<feature type="region of interest" description="Disordered" evidence="1">
    <location>
        <begin position="23"/>
        <end position="53"/>
    </location>
</feature>
<name>A0A2A5RPX8_9LACT</name>
<dbReference type="AlphaFoldDB" id="A0A2A5RPX8"/>
<dbReference type="EMBL" id="JXJU01000001">
    <property type="protein sequence ID" value="PCS01439.1"/>
    <property type="molecule type" value="Genomic_DNA"/>
</dbReference>
<accession>A0A2A5RPX8</accession>
<protein>
    <submittedName>
        <fullName evidence="2">Uncharacterized protein</fullName>
    </submittedName>
</protein>
<evidence type="ECO:0000256" key="1">
    <source>
        <dbReference type="SAM" id="MobiDB-lite"/>
    </source>
</evidence>
<dbReference type="Proteomes" id="UP000218181">
    <property type="component" value="Unassembled WGS sequence"/>
</dbReference>
<keyword evidence="3" id="KW-1185">Reference proteome</keyword>
<comment type="caution">
    <text evidence="2">The sequence shown here is derived from an EMBL/GenBank/DDBJ whole genome shotgun (WGS) entry which is preliminary data.</text>
</comment>
<feature type="compositionally biased region" description="Polar residues" evidence="1">
    <location>
        <begin position="24"/>
        <end position="44"/>
    </location>
</feature>
<reference evidence="2 3" key="1">
    <citation type="submission" date="2014-12" db="EMBL/GenBank/DDBJ databases">
        <title>Draft genome sequences of 10 type strains of Lactococcus.</title>
        <authorList>
            <person name="Sun Z."/>
            <person name="Zhong Z."/>
            <person name="Liu W."/>
            <person name="Zhang W."/>
            <person name="Zhang H."/>
        </authorList>
    </citation>
    <scope>NUCLEOTIDE SEQUENCE [LARGE SCALE GENOMIC DNA]</scope>
    <source>
        <strain evidence="2 3">JCM 16395</strain>
    </source>
</reference>